<comment type="caution">
    <text evidence="3">The sequence shown here is derived from an EMBL/GenBank/DDBJ whole genome shotgun (WGS) entry which is preliminary data.</text>
</comment>
<feature type="compositionally biased region" description="Low complexity" evidence="1">
    <location>
        <begin position="91"/>
        <end position="104"/>
    </location>
</feature>
<accession>A0A9P7KNJ4</accession>
<evidence type="ECO:0000256" key="1">
    <source>
        <dbReference type="SAM" id="MobiDB-lite"/>
    </source>
</evidence>
<gene>
    <name evidence="3" type="ORF">KAF25_002345</name>
</gene>
<dbReference type="AlphaFoldDB" id="A0A9P7KNJ4"/>
<reference evidence="3" key="1">
    <citation type="submission" date="2021-04" db="EMBL/GenBank/DDBJ databases">
        <title>Draft genome of Fusarium avenaceum strain F156N33, isolated from an atmospheric sample in Virginia.</title>
        <authorList>
            <person name="Yang S."/>
            <person name="Vinatzer B.A."/>
            <person name="Coleman J."/>
        </authorList>
    </citation>
    <scope>NUCLEOTIDE SEQUENCE</scope>
    <source>
        <strain evidence="3">F156N33</strain>
    </source>
</reference>
<organism evidence="3 4">
    <name type="scientific">Fusarium avenaceum</name>
    <dbReference type="NCBI Taxonomy" id="40199"/>
    <lineage>
        <taxon>Eukaryota</taxon>
        <taxon>Fungi</taxon>
        <taxon>Dikarya</taxon>
        <taxon>Ascomycota</taxon>
        <taxon>Pezizomycotina</taxon>
        <taxon>Sordariomycetes</taxon>
        <taxon>Hypocreomycetidae</taxon>
        <taxon>Hypocreales</taxon>
        <taxon>Nectriaceae</taxon>
        <taxon>Fusarium</taxon>
        <taxon>Fusarium tricinctum species complex</taxon>
    </lineage>
</organism>
<sequence>MRWLSFVSVLGAALLPAASARALCRPDRSTTTAASSSIQTATTFETLGTDAATTATSIETSATLEITDASDTTIAETQPAAATTDITTVGTSSATEAPSTTEASTTVSEAPVITEFIMNGNFEDIVNTDWALNAATIQEHSTKARLGRRYVEFALNNEVADGSKRISQAVSGLNTERTYRLSAYAILFSDPVPVRGASDICVIEVAQATPSFEMRLAQWVFNFNNLEQYTEYKIDFSPLSTGVSVVFKLKCTIGSRVTLAAGLDDISLVDIGPKIVG</sequence>
<evidence type="ECO:0008006" key="5">
    <source>
        <dbReference type="Google" id="ProtNLM"/>
    </source>
</evidence>
<proteinExistence type="predicted"/>
<protein>
    <recommendedName>
        <fullName evidence="5">CBM-cenC domain-containing protein</fullName>
    </recommendedName>
</protein>
<evidence type="ECO:0000313" key="4">
    <source>
        <dbReference type="Proteomes" id="UP000782241"/>
    </source>
</evidence>
<evidence type="ECO:0000313" key="3">
    <source>
        <dbReference type="EMBL" id="KAG5659786.1"/>
    </source>
</evidence>
<dbReference type="EMBL" id="JAGPUO010000011">
    <property type="protein sequence ID" value="KAG5659786.1"/>
    <property type="molecule type" value="Genomic_DNA"/>
</dbReference>
<feature type="chain" id="PRO_5040113649" description="CBM-cenC domain-containing protein" evidence="2">
    <location>
        <begin position="21"/>
        <end position="277"/>
    </location>
</feature>
<keyword evidence="4" id="KW-1185">Reference proteome</keyword>
<dbReference type="Proteomes" id="UP000782241">
    <property type="component" value="Unassembled WGS sequence"/>
</dbReference>
<name>A0A9P7KNJ4_9HYPO</name>
<keyword evidence="2" id="KW-0732">Signal</keyword>
<feature type="signal peptide" evidence="2">
    <location>
        <begin position="1"/>
        <end position="20"/>
    </location>
</feature>
<evidence type="ECO:0000256" key="2">
    <source>
        <dbReference type="SAM" id="SignalP"/>
    </source>
</evidence>
<feature type="compositionally biased region" description="Polar residues" evidence="1">
    <location>
        <begin position="77"/>
        <end position="90"/>
    </location>
</feature>
<feature type="region of interest" description="Disordered" evidence="1">
    <location>
        <begin position="77"/>
        <end position="104"/>
    </location>
</feature>